<comment type="caution">
    <text evidence="7">The sequence shown here is derived from an EMBL/GenBank/DDBJ whole genome shotgun (WGS) entry which is preliminary data.</text>
</comment>
<feature type="region of interest" description="Disordered" evidence="5">
    <location>
        <begin position="924"/>
        <end position="949"/>
    </location>
</feature>
<dbReference type="Pfam" id="PF04357">
    <property type="entry name" value="TamB"/>
    <property type="match status" value="1"/>
</dbReference>
<evidence type="ECO:0000256" key="5">
    <source>
        <dbReference type="SAM" id="MobiDB-lite"/>
    </source>
</evidence>
<keyword evidence="2" id="KW-0812">Transmembrane</keyword>
<name>A0A7Y4P4W6_9BURK</name>
<evidence type="ECO:0000256" key="4">
    <source>
        <dbReference type="ARBA" id="ARBA00023136"/>
    </source>
</evidence>
<gene>
    <name evidence="7" type="ORF">HKX40_03055</name>
</gene>
<accession>A0A7Y4P4W6</accession>
<keyword evidence="8" id="KW-1185">Reference proteome</keyword>
<feature type="compositionally biased region" description="Polar residues" evidence="5">
    <location>
        <begin position="672"/>
        <end position="697"/>
    </location>
</feature>
<evidence type="ECO:0000256" key="3">
    <source>
        <dbReference type="ARBA" id="ARBA00022989"/>
    </source>
</evidence>
<dbReference type="InterPro" id="IPR007452">
    <property type="entry name" value="TamB_C"/>
</dbReference>
<evidence type="ECO:0000256" key="2">
    <source>
        <dbReference type="ARBA" id="ARBA00022692"/>
    </source>
</evidence>
<dbReference type="GO" id="GO:0009306">
    <property type="term" value="P:protein secretion"/>
    <property type="evidence" value="ECO:0007669"/>
    <property type="project" value="InterPro"/>
</dbReference>
<comment type="subcellular location">
    <subcellularLocation>
        <location evidence="1">Membrane</location>
        <topology evidence="1">Single-pass membrane protein</topology>
    </subcellularLocation>
</comment>
<evidence type="ECO:0000259" key="6">
    <source>
        <dbReference type="Pfam" id="PF04357"/>
    </source>
</evidence>
<evidence type="ECO:0000313" key="8">
    <source>
        <dbReference type="Proteomes" id="UP000541421"/>
    </source>
</evidence>
<dbReference type="GO" id="GO:0005886">
    <property type="term" value="C:plasma membrane"/>
    <property type="evidence" value="ECO:0007669"/>
    <property type="project" value="InterPro"/>
</dbReference>
<dbReference type="PANTHER" id="PTHR36985">
    <property type="entry name" value="TRANSLOCATION AND ASSEMBLY MODULE SUBUNIT TAMB"/>
    <property type="match status" value="1"/>
</dbReference>
<reference evidence="7 8" key="1">
    <citation type="submission" date="2020-05" db="EMBL/GenBank/DDBJ databases">
        <authorList>
            <person name="Niu N."/>
        </authorList>
    </citation>
    <scope>NUCLEOTIDE SEQUENCE [LARGE SCALE GENOMIC DNA]</scope>
    <source>
        <strain evidence="7 8">LMG10982</strain>
    </source>
</reference>
<evidence type="ECO:0000256" key="1">
    <source>
        <dbReference type="ARBA" id="ARBA00004167"/>
    </source>
</evidence>
<evidence type="ECO:0000313" key="7">
    <source>
        <dbReference type="EMBL" id="NOL49123.1"/>
    </source>
</evidence>
<dbReference type="Proteomes" id="UP000541421">
    <property type="component" value="Unassembled WGS sequence"/>
</dbReference>
<feature type="region of interest" description="Disordered" evidence="5">
    <location>
        <begin position="672"/>
        <end position="713"/>
    </location>
</feature>
<keyword evidence="4" id="KW-0472">Membrane</keyword>
<dbReference type="EMBL" id="JABGBO010000003">
    <property type="protein sequence ID" value="NOL49123.1"/>
    <property type="molecule type" value="Genomic_DNA"/>
</dbReference>
<feature type="domain" description="Translocation and assembly module TamB C-terminal" evidence="6">
    <location>
        <begin position="1263"/>
        <end position="1611"/>
    </location>
</feature>
<protein>
    <recommendedName>
        <fullName evidence="6">Translocation and assembly module TamB C-terminal domain-containing protein</fullName>
    </recommendedName>
</protein>
<feature type="compositionally biased region" description="Low complexity" evidence="5">
    <location>
        <begin position="925"/>
        <end position="944"/>
    </location>
</feature>
<keyword evidence="3" id="KW-1133">Transmembrane helix</keyword>
<proteinExistence type="predicted"/>
<sequence length="1613" mass="173668">MKIFARPFRTLSLLLLGILLLVVVGFAWIFSTQTGTRTLMTKILPMVGVKAEGVQGSLLDGLHVEHITVTTPAAKVDIQSIDLEVQWRRLWNATVLVRNFAVGDVHIDLLNAPAQPEQQQEAGIPALPVDIIVEKLALAKLTLNNADGKAIPVSVRRLNVQQLQWAANKAGLELRNLEIDHALATSALKGQVKLADLSQENLPLTLNIQAQVDSQDLSSPVCISSAMKQALEQNEQDCHIDVNLALDGSLQDLAMKITGEGKGLALNGTGKLNLFDPIPLVYLKADVGVDKGFSATIDAKTHTAVNKEQQLEADILLKDIDLGGVVPQSSIGSTIHIDVGTAESSQWKAADIRFQLSDSSRWNGIPLKGNGDINVDLTDDVRVTSDIQVNQANNQLTAKGNWGKKGDVLTILAKVPQLAKLYPTIGEKLSLEAQLSGGLQEHQLAVKGDYAKGVGKALGEAPVDVDLLVQGSAKTEATVLNWVGQVQKLQLNHAGYKLVNQQAVAIDVSATEPLQWSVGEATLVLTQPSGELTEFIHQGSNQQNGQVQSQGNIKNLPIQQSSFDIDWHVTNQPTWNVAVNMLRISGDADKIQSNPLANIQRLALTLTPVAEANNVYTLLAKGEGEQTQIDGDILLNLNNPFVVDKALLNLGLSDGTLLKADASIQDDVVYTKNSAQTSPNEQGNSQEIKQQTQQSGSPAEESKSISTPSGSTVTLKKPHISLNLVMKNLALDKWSLGALPPNKLNGEIHANAVLGTKNLPQYAEVKAQFADGSTWNKQKLSGDVHWLLSSNIDDEQVSLLNAYHLEKINTNLSIGQNHIVTQGAFGRVGDKLTLDIVLPRLAELYPGLTGGTSVKGSLQDGVNQHKVDLALIYALKGALQPKNPDVITTHIVAEGGWGTQQANKVPSSLQTNEKVVVPDVLEVTTADQSSTSEGSSASTSSSKDTAAEGWSGTIQTLSAGYQQYSIEQKQAMSLKVIPSGEKGFPEWNVGASILQLNIPGKQTLMLQQLGSTGKRGAWTTKGNIRHFVINKKLLDEVYRLTGQTREQAQDIVVRSKTPTASSDLVLDIDWDISFDRALKGQANITRRSGDLALPLAKPLPMDIKNLALKLGFTPTQGTHSVLNAQLLLDTAAKGNAKVEVQSDFNGLEPNLKGGTKLKAVGGIKDIAWASVFTNDLLSLGGAVSFDAQLSSTPSGKWHSSGFINGENLRIVEVENGVRLLNGTLKASFNDMKARIETLHFPAVIRVEPKEWRTRQWIAENPPAQHGSLDITGDWDLEKARGSVKTVLDHYPIVQRADRFAMLSGEIRMEAHMPKINLTGKVTADAGWASIDIKDTVPTVDGDVIVLKPGQTTIQSQGNASEDLNMNLTVDLGPRFYLVGMGLNSGLVGSITLVQEKGRLTAEGQFRTRGGAIEAYGQRLQIARGEIAFGGNITNPSLNIEALRRGLEVEAGLRVIGTAKRPKITLVSYPDVSDVEKLSWLIMGRGPDSSSADLALLLSVGGSLLTDSDSEPFYRKVGLDEVGVKAGSVGESDNILPKRTVADSSAYRGYEEASQLLYATKKFGNDWRVSVEQALSGSGTVIRGSYKLMKHFTVDAKAGTVNGIELLYKRVFKD</sequence>
<dbReference type="RefSeq" id="WP_171588102.1">
    <property type="nucleotide sequence ID" value="NZ_JABGBO010000003.1"/>
</dbReference>
<dbReference type="GO" id="GO:0097347">
    <property type="term" value="C:TAM protein secretion complex"/>
    <property type="evidence" value="ECO:0007669"/>
    <property type="project" value="TreeGrafter"/>
</dbReference>
<organism evidence="7 8">
    <name type="scientific">Pelistega europaea</name>
    <dbReference type="NCBI Taxonomy" id="106147"/>
    <lineage>
        <taxon>Bacteria</taxon>
        <taxon>Pseudomonadati</taxon>
        <taxon>Pseudomonadota</taxon>
        <taxon>Betaproteobacteria</taxon>
        <taxon>Burkholderiales</taxon>
        <taxon>Alcaligenaceae</taxon>
        <taxon>Pelistega</taxon>
    </lineage>
</organism>
<feature type="compositionally biased region" description="Polar residues" evidence="5">
    <location>
        <begin position="704"/>
        <end position="713"/>
    </location>
</feature>
<dbReference type="PANTHER" id="PTHR36985:SF1">
    <property type="entry name" value="TRANSLOCATION AND ASSEMBLY MODULE SUBUNIT TAMB"/>
    <property type="match status" value="1"/>
</dbReference>